<sequence>MHFTALFTNILLACWSIACHAAESSSVRNVTTSDGVRLAVIQAGPANGHALLFIPGWRQTAAQWKKQVEHFSQAGYRVTAYDYRGHGDSEKPHYGYRLSRFGADLKDILTGLDLRNVTIIAHSMGSSVTWALWDQYPKQRWRMKSFVIADQCSVLVQDPTWTQAQRDTWSCALFEPSRVYTLSANLSSELRPLITSMFTKEISQHDLDWMLAQNLKMSDSNAATLLINHASADWRDLLPTINIPTKVLSGAVSINNATGINWAATQIPGATTYTFTAEELGSHFVFWENPKRFNQIVQDFISS</sequence>
<organism evidence="3 4">
    <name type="scientific">Pseudocercospora fijiensis (strain CIRAD86)</name>
    <name type="common">Black leaf streak disease fungus</name>
    <name type="synonym">Mycosphaerella fijiensis</name>
    <dbReference type="NCBI Taxonomy" id="383855"/>
    <lineage>
        <taxon>Eukaryota</taxon>
        <taxon>Fungi</taxon>
        <taxon>Dikarya</taxon>
        <taxon>Ascomycota</taxon>
        <taxon>Pezizomycotina</taxon>
        <taxon>Dothideomycetes</taxon>
        <taxon>Dothideomycetidae</taxon>
        <taxon>Mycosphaerellales</taxon>
        <taxon>Mycosphaerellaceae</taxon>
        <taxon>Pseudocercospora</taxon>
    </lineage>
</organism>
<feature type="chain" id="PRO_5004030593" description="AB hydrolase-1 domain-containing protein" evidence="1">
    <location>
        <begin position="22"/>
        <end position="303"/>
    </location>
</feature>
<reference evidence="3 4" key="1">
    <citation type="journal article" date="2012" name="PLoS Pathog.">
        <title>Diverse lifestyles and strategies of plant pathogenesis encoded in the genomes of eighteen Dothideomycetes fungi.</title>
        <authorList>
            <person name="Ohm R.A."/>
            <person name="Feau N."/>
            <person name="Henrissat B."/>
            <person name="Schoch C.L."/>
            <person name="Horwitz B.A."/>
            <person name="Barry K.W."/>
            <person name="Condon B.J."/>
            <person name="Copeland A.C."/>
            <person name="Dhillon B."/>
            <person name="Glaser F."/>
            <person name="Hesse C.N."/>
            <person name="Kosti I."/>
            <person name="LaButti K."/>
            <person name="Lindquist E.A."/>
            <person name="Lucas S."/>
            <person name="Salamov A.A."/>
            <person name="Bradshaw R.E."/>
            <person name="Ciuffetti L."/>
            <person name="Hamelin R.C."/>
            <person name="Kema G.H.J."/>
            <person name="Lawrence C."/>
            <person name="Scott J.A."/>
            <person name="Spatafora J.W."/>
            <person name="Turgeon B.G."/>
            <person name="de Wit P.J.G.M."/>
            <person name="Zhong S."/>
            <person name="Goodwin S.B."/>
            <person name="Grigoriev I.V."/>
        </authorList>
    </citation>
    <scope>NUCLEOTIDE SEQUENCE [LARGE SCALE GENOMIC DNA]</scope>
    <source>
        <strain evidence="3 4">CIRAD86</strain>
    </source>
</reference>
<dbReference type="InterPro" id="IPR050266">
    <property type="entry name" value="AB_hydrolase_sf"/>
</dbReference>
<dbReference type="VEuPathDB" id="FungiDB:MYCFIDRAFT_31072"/>
<dbReference type="KEGG" id="pfj:MYCFIDRAFT_31072"/>
<evidence type="ECO:0000313" key="4">
    <source>
        <dbReference type="Proteomes" id="UP000016932"/>
    </source>
</evidence>
<feature type="signal peptide" evidence="1">
    <location>
        <begin position="1"/>
        <end position="21"/>
    </location>
</feature>
<dbReference type="EMBL" id="KB446563">
    <property type="protein sequence ID" value="EME78659.1"/>
    <property type="molecule type" value="Genomic_DNA"/>
</dbReference>
<dbReference type="PANTHER" id="PTHR43798:SF33">
    <property type="entry name" value="HYDROLASE, PUTATIVE (AFU_ORTHOLOGUE AFUA_2G14860)-RELATED"/>
    <property type="match status" value="1"/>
</dbReference>
<dbReference type="Proteomes" id="UP000016932">
    <property type="component" value="Unassembled WGS sequence"/>
</dbReference>
<dbReference type="HOGENOM" id="CLU_020336_12_0_1"/>
<dbReference type="GO" id="GO:0016020">
    <property type="term" value="C:membrane"/>
    <property type="evidence" value="ECO:0007669"/>
    <property type="project" value="TreeGrafter"/>
</dbReference>
<dbReference type="GeneID" id="19338782"/>
<dbReference type="PANTHER" id="PTHR43798">
    <property type="entry name" value="MONOACYLGLYCEROL LIPASE"/>
    <property type="match status" value="1"/>
</dbReference>
<dbReference type="eggNOG" id="KOG4178">
    <property type="taxonomic scope" value="Eukaryota"/>
</dbReference>
<dbReference type="InterPro" id="IPR029058">
    <property type="entry name" value="AB_hydrolase_fold"/>
</dbReference>
<gene>
    <name evidence="3" type="ORF">MYCFIDRAFT_31072</name>
</gene>
<dbReference type="OrthoDB" id="2498029at2759"/>
<proteinExistence type="predicted"/>
<dbReference type="PRINTS" id="PR00412">
    <property type="entry name" value="EPOXHYDRLASE"/>
</dbReference>
<dbReference type="GO" id="GO:0046464">
    <property type="term" value="P:acylglycerol catabolic process"/>
    <property type="evidence" value="ECO:0007669"/>
    <property type="project" value="TreeGrafter"/>
</dbReference>
<keyword evidence="4" id="KW-1185">Reference proteome</keyword>
<dbReference type="InterPro" id="IPR000639">
    <property type="entry name" value="Epox_hydrolase-like"/>
</dbReference>
<evidence type="ECO:0000256" key="1">
    <source>
        <dbReference type="SAM" id="SignalP"/>
    </source>
</evidence>
<dbReference type="Pfam" id="PF00561">
    <property type="entry name" value="Abhydrolase_1"/>
    <property type="match status" value="1"/>
</dbReference>
<accession>M2ZHR4</accession>
<dbReference type="GO" id="GO:0047372">
    <property type="term" value="F:monoacylglycerol lipase activity"/>
    <property type="evidence" value="ECO:0007669"/>
    <property type="project" value="TreeGrafter"/>
</dbReference>
<evidence type="ECO:0000313" key="3">
    <source>
        <dbReference type="EMBL" id="EME78659.1"/>
    </source>
</evidence>
<dbReference type="SUPFAM" id="SSF53474">
    <property type="entry name" value="alpha/beta-Hydrolases"/>
    <property type="match status" value="1"/>
</dbReference>
<dbReference type="STRING" id="383855.M2ZHR4"/>
<dbReference type="Gene3D" id="3.40.50.1820">
    <property type="entry name" value="alpha/beta hydrolase"/>
    <property type="match status" value="1"/>
</dbReference>
<dbReference type="InterPro" id="IPR000073">
    <property type="entry name" value="AB_hydrolase_1"/>
</dbReference>
<protein>
    <recommendedName>
        <fullName evidence="2">AB hydrolase-1 domain-containing protein</fullName>
    </recommendedName>
</protein>
<keyword evidence="1" id="KW-0732">Signal</keyword>
<dbReference type="RefSeq" id="XP_007930483.1">
    <property type="nucleotide sequence ID" value="XM_007932292.1"/>
</dbReference>
<name>M2ZHR4_PSEFD</name>
<evidence type="ECO:0000259" key="2">
    <source>
        <dbReference type="Pfam" id="PF00561"/>
    </source>
</evidence>
<feature type="domain" description="AB hydrolase-1" evidence="2">
    <location>
        <begin position="50"/>
        <end position="151"/>
    </location>
</feature>
<dbReference type="AlphaFoldDB" id="M2ZHR4"/>